<dbReference type="STRING" id="6280.A0A0N4TDC1"/>
<evidence type="ECO:0000313" key="6">
    <source>
        <dbReference type="Proteomes" id="UP000278627"/>
    </source>
</evidence>
<dbReference type="SUPFAM" id="SSF81665">
    <property type="entry name" value="Calcium ATPase, transmembrane domain M"/>
    <property type="match status" value="1"/>
</dbReference>
<proteinExistence type="predicted"/>
<evidence type="ECO:0000259" key="4">
    <source>
        <dbReference type="Pfam" id="PF00122"/>
    </source>
</evidence>
<dbReference type="InterPro" id="IPR008250">
    <property type="entry name" value="ATPase_P-typ_transduc_dom_A_sf"/>
</dbReference>
<comment type="subcellular location">
    <subcellularLocation>
        <location evidence="1">Cell membrane</location>
        <topology evidence="1">Multi-pass membrane protein</topology>
    </subcellularLocation>
</comment>
<dbReference type="GO" id="GO:0006883">
    <property type="term" value="P:intracellular sodium ion homeostasis"/>
    <property type="evidence" value="ECO:0007669"/>
    <property type="project" value="TreeGrafter"/>
</dbReference>
<dbReference type="PANTHER" id="PTHR43294:SF21">
    <property type="entry name" value="CATION TRANSPORTING ATPASE"/>
    <property type="match status" value="1"/>
</dbReference>
<dbReference type="InterPro" id="IPR023298">
    <property type="entry name" value="ATPase_P-typ_TM_dom_sf"/>
</dbReference>
<dbReference type="EMBL" id="UZAD01005290">
    <property type="protein sequence ID" value="VDN87360.1"/>
    <property type="molecule type" value="Genomic_DNA"/>
</dbReference>
<evidence type="ECO:0000313" key="5">
    <source>
        <dbReference type="EMBL" id="VDN87360.1"/>
    </source>
</evidence>
<gene>
    <name evidence="5" type="ORF">BPAG_LOCUS6174</name>
</gene>
<evidence type="ECO:0000313" key="7">
    <source>
        <dbReference type="WBParaSite" id="BPAG_0000620901-mRNA-1"/>
    </source>
</evidence>
<dbReference type="GO" id="GO:0036376">
    <property type="term" value="P:sodium ion export across plasma membrane"/>
    <property type="evidence" value="ECO:0007669"/>
    <property type="project" value="TreeGrafter"/>
</dbReference>
<evidence type="ECO:0000256" key="2">
    <source>
        <dbReference type="ARBA" id="ARBA00022475"/>
    </source>
</evidence>
<name>A0A0N4TDC1_BRUPA</name>
<keyword evidence="3" id="KW-0472">Membrane</keyword>
<dbReference type="InterPro" id="IPR050510">
    <property type="entry name" value="Cation_transp_ATPase_P-type"/>
</dbReference>
<dbReference type="Gene3D" id="2.70.150.10">
    <property type="entry name" value="Calcium-transporting ATPase, cytoplasmic transduction domain A"/>
    <property type="match status" value="1"/>
</dbReference>
<feature type="domain" description="P-type ATPase A" evidence="4">
    <location>
        <begin position="45"/>
        <end position="147"/>
    </location>
</feature>
<dbReference type="Proteomes" id="UP000278627">
    <property type="component" value="Unassembled WGS sequence"/>
</dbReference>
<dbReference type="Pfam" id="PF00122">
    <property type="entry name" value="E1-E2_ATPase"/>
    <property type="match status" value="1"/>
</dbReference>
<dbReference type="AlphaFoldDB" id="A0A0N4TDC1"/>
<dbReference type="InterPro" id="IPR059000">
    <property type="entry name" value="ATPase_P-type_domA"/>
</dbReference>
<protein>
    <submittedName>
        <fullName evidence="7">Cation_ATPase_N domain-containing protein</fullName>
    </submittedName>
</protein>
<keyword evidence="3" id="KW-1133">Transmembrane helix</keyword>
<dbReference type="WBParaSite" id="BPAG_0000620901-mRNA-1">
    <property type="protein sequence ID" value="BPAG_0000620901-mRNA-1"/>
    <property type="gene ID" value="BPAG_0000620901"/>
</dbReference>
<dbReference type="PANTHER" id="PTHR43294">
    <property type="entry name" value="SODIUM/POTASSIUM-TRANSPORTING ATPASE SUBUNIT ALPHA"/>
    <property type="match status" value="1"/>
</dbReference>
<dbReference type="GO" id="GO:1990573">
    <property type="term" value="P:potassium ion import across plasma membrane"/>
    <property type="evidence" value="ECO:0007669"/>
    <property type="project" value="TreeGrafter"/>
</dbReference>
<dbReference type="SUPFAM" id="SSF81653">
    <property type="entry name" value="Calcium ATPase, transduction domain A"/>
    <property type="match status" value="1"/>
</dbReference>
<feature type="transmembrane region" description="Helical" evidence="3">
    <location>
        <begin position="7"/>
        <end position="29"/>
    </location>
</feature>
<dbReference type="GO" id="GO:0030007">
    <property type="term" value="P:intracellular potassium ion homeostasis"/>
    <property type="evidence" value="ECO:0007669"/>
    <property type="project" value="TreeGrafter"/>
</dbReference>
<dbReference type="Gene3D" id="1.20.1110.10">
    <property type="entry name" value="Calcium-transporting ATPase, transmembrane domain"/>
    <property type="match status" value="1"/>
</dbReference>
<dbReference type="GO" id="GO:0005391">
    <property type="term" value="F:P-type sodium:potassium-exchanging transporter activity"/>
    <property type="evidence" value="ECO:0007669"/>
    <property type="project" value="TreeGrafter"/>
</dbReference>
<reference evidence="5 6" key="2">
    <citation type="submission" date="2018-11" db="EMBL/GenBank/DDBJ databases">
        <authorList>
            <consortium name="Pathogen Informatics"/>
        </authorList>
    </citation>
    <scope>NUCLEOTIDE SEQUENCE [LARGE SCALE GENOMIC DNA]</scope>
</reference>
<organism evidence="7">
    <name type="scientific">Brugia pahangi</name>
    <name type="common">Filarial nematode worm</name>
    <dbReference type="NCBI Taxonomy" id="6280"/>
    <lineage>
        <taxon>Eukaryota</taxon>
        <taxon>Metazoa</taxon>
        <taxon>Ecdysozoa</taxon>
        <taxon>Nematoda</taxon>
        <taxon>Chromadorea</taxon>
        <taxon>Rhabditida</taxon>
        <taxon>Spirurina</taxon>
        <taxon>Spiruromorpha</taxon>
        <taxon>Filarioidea</taxon>
        <taxon>Onchocercidae</taxon>
        <taxon>Brugia</taxon>
    </lineage>
</organism>
<keyword evidence="6" id="KW-1185">Reference proteome</keyword>
<sequence>MHGNNEPVNLYCTLILILIVILMCFVTFYQEKQTLQVISDLKAVLPTSCIVIRDCKKQQVPEEELVTGDLVVISAGAIIPADMRILQSNGLKIETSAITGDKDAYDYTHEAVTTYPSVFEARNVAFKGSFCLEGDGIGIVVRTGKYTVI</sequence>
<dbReference type="GO" id="GO:0005886">
    <property type="term" value="C:plasma membrane"/>
    <property type="evidence" value="ECO:0007669"/>
    <property type="project" value="UniProtKB-SubCell"/>
</dbReference>
<keyword evidence="3" id="KW-0812">Transmembrane</keyword>
<reference evidence="7" key="1">
    <citation type="submission" date="2017-02" db="UniProtKB">
        <authorList>
            <consortium name="WormBaseParasite"/>
        </authorList>
    </citation>
    <scope>IDENTIFICATION</scope>
</reference>
<evidence type="ECO:0000256" key="3">
    <source>
        <dbReference type="SAM" id="Phobius"/>
    </source>
</evidence>
<evidence type="ECO:0000256" key="1">
    <source>
        <dbReference type="ARBA" id="ARBA00004651"/>
    </source>
</evidence>
<dbReference type="GO" id="GO:1902600">
    <property type="term" value="P:proton transmembrane transport"/>
    <property type="evidence" value="ECO:0007669"/>
    <property type="project" value="TreeGrafter"/>
</dbReference>
<accession>A0A0N4TDC1</accession>
<keyword evidence="2" id="KW-1003">Cell membrane</keyword>